<feature type="coiled-coil region" evidence="1">
    <location>
        <begin position="96"/>
        <end position="123"/>
    </location>
</feature>
<keyword evidence="5" id="KW-1185">Reference proteome</keyword>
<dbReference type="GO" id="GO:0003700">
    <property type="term" value="F:DNA-binding transcription factor activity"/>
    <property type="evidence" value="ECO:0007669"/>
    <property type="project" value="InterPro"/>
</dbReference>
<evidence type="ECO:0000256" key="1">
    <source>
        <dbReference type="SAM" id="Coils"/>
    </source>
</evidence>
<dbReference type="OrthoDB" id="2257100at2759"/>
<dbReference type="Proteomes" id="UP000307440">
    <property type="component" value="Unassembled WGS sequence"/>
</dbReference>
<reference evidence="4 5" key="1">
    <citation type="journal article" date="2019" name="Nat. Ecol. Evol.">
        <title>Megaphylogeny resolves global patterns of mushroom evolution.</title>
        <authorList>
            <person name="Varga T."/>
            <person name="Krizsan K."/>
            <person name="Foldi C."/>
            <person name="Dima B."/>
            <person name="Sanchez-Garcia M."/>
            <person name="Sanchez-Ramirez S."/>
            <person name="Szollosi G.J."/>
            <person name="Szarkandi J.G."/>
            <person name="Papp V."/>
            <person name="Albert L."/>
            <person name="Andreopoulos W."/>
            <person name="Angelini C."/>
            <person name="Antonin V."/>
            <person name="Barry K.W."/>
            <person name="Bougher N.L."/>
            <person name="Buchanan P."/>
            <person name="Buyck B."/>
            <person name="Bense V."/>
            <person name="Catcheside P."/>
            <person name="Chovatia M."/>
            <person name="Cooper J."/>
            <person name="Damon W."/>
            <person name="Desjardin D."/>
            <person name="Finy P."/>
            <person name="Geml J."/>
            <person name="Haridas S."/>
            <person name="Hughes K."/>
            <person name="Justo A."/>
            <person name="Karasinski D."/>
            <person name="Kautmanova I."/>
            <person name="Kiss B."/>
            <person name="Kocsube S."/>
            <person name="Kotiranta H."/>
            <person name="LaButti K.M."/>
            <person name="Lechner B.E."/>
            <person name="Liimatainen K."/>
            <person name="Lipzen A."/>
            <person name="Lukacs Z."/>
            <person name="Mihaltcheva S."/>
            <person name="Morgado L.N."/>
            <person name="Niskanen T."/>
            <person name="Noordeloos M.E."/>
            <person name="Ohm R.A."/>
            <person name="Ortiz-Santana B."/>
            <person name="Ovrebo C."/>
            <person name="Racz N."/>
            <person name="Riley R."/>
            <person name="Savchenko A."/>
            <person name="Shiryaev A."/>
            <person name="Soop K."/>
            <person name="Spirin V."/>
            <person name="Szebenyi C."/>
            <person name="Tomsovsky M."/>
            <person name="Tulloss R.E."/>
            <person name="Uehling J."/>
            <person name="Grigoriev I.V."/>
            <person name="Vagvolgyi C."/>
            <person name="Papp T."/>
            <person name="Martin F.M."/>
            <person name="Miettinen O."/>
            <person name="Hibbett D.S."/>
            <person name="Nagy L.G."/>
        </authorList>
    </citation>
    <scope>NUCLEOTIDE SEQUENCE [LARGE SCALE GENOMIC DNA]</scope>
    <source>
        <strain evidence="4 5">CBS 121175</strain>
    </source>
</reference>
<accession>A0A5C3L2D7</accession>
<dbReference type="AlphaFoldDB" id="A0A5C3L2D7"/>
<dbReference type="InterPro" id="IPR046347">
    <property type="entry name" value="bZIP_sf"/>
</dbReference>
<dbReference type="Pfam" id="PF07716">
    <property type="entry name" value="bZIP_2"/>
    <property type="match status" value="1"/>
</dbReference>
<feature type="non-terminal residue" evidence="4">
    <location>
        <position position="137"/>
    </location>
</feature>
<evidence type="ECO:0000259" key="3">
    <source>
        <dbReference type="PROSITE" id="PS50217"/>
    </source>
</evidence>
<name>A0A5C3L2D7_COPMA</name>
<dbReference type="InterPro" id="IPR004827">
    <property type="entry name" value="bZIP"/>
</dbReference>
<protein>
    <recommendedName>
        <fullName evidence="3">BZIP domain-containing protein</fullName>
    </recommendedName>
</protein>
<feature type="domain" description="BZIP" evidence="3">
    <location>
        <begin position="78"/>
        <end position="128"/>
    </location>
</feature>
<dbReference type="PROSITE" id="PS50217">
    <property type="entry name" value="BZIP"/>
    <property type="match status" value="1"/>
</dbReference>
<dbReference type="CDD" id="cd12193">
    <property type="entry name" value="bZIP_GCN4"/>
    <property type="match status" value="1"/>
</dbReference>
<feature type="compositionally biased region" description="Polar residues" evidence="2">
    <location>
        <begin position="27"/>
        <end position="39"/>
    </location>
</feature>
<evidence type="ECO:0000313" key="5">
    <source>
        <dbReference type="Proteomes" id="UP000307440"/>
    </source>
</evidence>
<dbReference type="STRING" id="230819.A0A5C3L2D7"/>
<evidence type="ECO:0000313" key="4">
    <source>
        <dbReference type="EMBL" id="TFK26900.1"/>
    </source>
</evidence>
<dbReference type="Gene3D" id="3.30.160.60">
    <property type="entry name" value="Classic Zinc Finger"/>
    <property type="match status" value="1"/>
</dbReference>
<feature type="region of interest" description="Disordered" evidence="2">
    <location>
        <begin position="1"/>
        <end position="82"/>
    </location>
</feature>
<dbReference type="PROSITE" id="PS00036">
    <property type="entry name" value="BZIP_BASIC"/>
    <property type="match status" value="1"/>
</dbReference>
<proteinExistence type="predicted"/>
<sequence length="137" mass="15669">IAGRRRVNATGTRKGITPDSLVPLDAPTQSRRYTTPSVTSRKELPAVFARKRARSQAFDEEEDELANDPAPGPNATEKEQIEWKRRQNTLAARKSRKRKLEHQQMLEKEVRELKTERDTWKTRTLTLQALLASHGVP</sequence>
<dbReference type="EMBL" id="ML210170">
    <property type="protein sequence ID" value="TFK26900.1"/>
    <property type="molecule type" value="Genomic_DNA"/>
</dbReference>
<gene>
    <name evidence="4" type="ORF">FA15DRAFT_547011</name>
</gene>
<feature type="non-terminal residue" evidence="4">
    <location>
        <position position="1"/>
    </location>
</feature>
<evidence type="ECO:0000256" key="2">
    <source>
        <dbReference type="SAM" id="MobiDB-lite"/>
    </source>
</evidence>
<dbReference type="SUPFAM" id="SSF57959">
    <property type="entry name" value="Leucine zipper domain"/>
    <property type="match status" value="1"/>
</dbReference>
<keyword evidence="1" id="KW-0175">Coiled coil</keyword>
<organism evidence="4 5">
    <name type="scientific">Coprinopsis marcescibilis</name>
    <name type="common">Agaric fungus</name>
    <name type="synonym">Psathyrella marcescibilis</name>
    <dbReference type="NCBI Taxonomy" id="230819"/>
    <lineage>
        <taxon>Eukaryota</taxon>
        <taxon>Fungi</taxon>
        <taxon>Dikarya</taxon>
        <taxon>Basidiomycota</taxon>
        <taxon>Agaricomycotina</taxon>
        <taxon>Agaricomycetes</taxon>
        <taxon>Agaricomycetidae</taxon>
        <taxon>Agaricales</taxon>
        <taxon>Agaricineae</taxon>
        <taxon>Psathyrellaceae</taxon>
        <taxon>Coprinopsis</taxon>
    </lineage>
</organism>